<feature type="domain" description="tRNA-guanine(15) transglycosylase-like" evidence="5">
    <location>
        <begin position="15"/>
        <end position="372"/>
    </location>
</feature>
<dbReference type="GO" id="GO:0008616">
    <property type="term" value="P:tRNA queuosine(34) biosynthetic process"/>
    <property type="evidence" value="ECO:0007669"/>
    <property type="project" value="UniProtKB-UniRule"/>
</dbReference>
<comment type="pathway">
    <text evidence="4">tRNA modification; tRNA-queuosine biosynthesis.</text>
</comment>
<dbReference type="Pfam" id="PF01702">
    <property type="entry name" value="TGT"/>
    <property type="match status" value="1"/>
</dbReference>
<dbReference type="PANTHER" id="PTHR46499">
    <property type="entry name" value="QUEUINE TRNA-RIBOSYLTRANSFERASE"/>
    <property type="match status" value="1"/>
</dbReference>
<dbReference type="EC" id="2.4.2.29" evidence="4"/>
<accession>A0A7V8SYA6</accession>
<keyword evidence="4" id="KW-0862">Zinc</keyword>
<sequence length="379" mass="42491">MSQVFFEVVAQCPQTRARAGLLHTAHGTIGTPVFMPVGTQATVKGLSERDLAGELGVEILLANTYHLFIRPGHELIRRMGGLHRFMSWPNAILTDSGGFQVFSLSGLRKITDQGVEFRSHLDGDLHVFTPQSTVDVQLALGSDILMALDECPPYPVSHAYAREAMERTVRWACEADRHHRRQMEEVLGRHALFPVVQGSVFPDLRRRCAAALVDLGSDGYAIGGLAVGEPRVLSLEMVEAAEEILPRDRPRYAMGVGMPEELAEYVSRGVDMMDCVLPSRNARNGYLFTSAGRLIIKHARYKEDGRPPDERCRCYTCTRYSRAYLRHLFLSGEILYAVLATRHNVRRYLDIMQEIRQAIMSGLFPEYLRSVRAACVDAE</sequence>
<dbReference type="PANTHER" id="PTHR46499:SF1">
    <property type="entry name" value="QUEUINE TRNA-RIBOSYLTRANSFERASE"/>
    <property type="match status" value="1"/>
</dbReference>
<feature type="region of interest" description="RNA binding" evidence="4">
    <location>
        <begin position="255"/>
        <end position="261"/>
    </location>
</feature>
<dbReference type="EMBL" id="JACDQQ010001651">
    <property type="protein sequence ID" value="MBA0086731.1"/>
    <property type="molecule type" value="Genomic_DNA"/>
</dbReference>
<keyword evidence="4" id="KW-0479">Metal-binding</keyword>
<feature type="active site" description="Proton acceptor" evidence="4">
    <location>
        <position position="95"/>
    </location>
</feature>
<protein>
    <recommendedName>
        <fullName evidence="4">Queuine tRNA-ribosyltransferase</fullName>
        <ecNumber evidence="4">2.4.2.29</ecNumber>
    </recommendedName>
    <alternativeName>
        <fullName evidence="4">Guanine insertion enzyme</fullName>
    </alternativeName>
    <alternativeName>
        <fullName evidence="4">tRNA-guanine transglycosylase</fullName>
    </alternativeName>
</protein>
<keyword evidence="2 4" id="KW-0808">Transferase</keyword>
<keyword evidence="1 4" id="KW-0328">Glycosyltransferase</keyword>
<comment type="subunit">
    <text evidence="4">Homodimer. Within each dimer, one monomer is responsible for RNA recognition and catalysis, while the other monomer binds to the replacement base PreQ1.</text>
</comment>
<dbReference type="UniPathway" id="UPA00392"/>
<feature type="binding site" evidence="4">
    <location>
        <position position="149"/>
    </location>
    <ligand>
        <name>substrate</name>
    </ligand>
</feature>
<proteinExistence type="inferred from homology"/>
<comment type="similarity">
    <text evidence="4">Belongs to the queuine tRNA-ribosyltransferase family.</text>
</comment>
<comment type="caution">
    <text evidence="4">Lacks conserved residue(s) required for the propagation of feature annotation.</text>
</comment>
<feature type="binding site" evidence="4">
    <location>
        <position position="197"/>
    </location>
    <ligand>
        <name>substrate</name>
    </ligand>
</feature>
<dbReference type="InterPro" id="IPR050076">
    <property type="entry name" value="ArchSynthase1/Queuine_TRR"/>
</dbReference>
<dbReference type="NCBIfam" id="TIGR00449">
    <property type="entry name" value="tgt_general"/>
    <property type="match status" value="1"/>
</dbReference>
<evidence type="ECO:0000256" key="4">
    <source>
        <dbReference type="HAMAP-Rule" id="MF_00168"/>
    </source>
</evidence>
<dbReference type="InterPro" id="IPR002616">
    <property type="entry name" value="tRNA_ribo_trans-like"/>
</dbReference>
<dbReference type="InterPro" id="IPR036511">
    <property type="entry name" value="TGT-like_sf"/>
</dbReference>
<dbReference type="SUPFAM" id="SSF51713">
    <property type="entry name" value="tRNA-guanine transglycosylase"/>
    <property type="match status" value="1"/>
</dbReference>
<comment type="function">
    <text evidence="4">Catalyzes the base-exchange of a guanine (G) residue with the queuine precursor 7-aminomethyl-7-deazaguanine (PreQ1) at position 34 (anticodon wobble position) in tRNAs with GU(N) anticodons (tRNA-Asp, -Asn, -His and -Tyr). Catalysis occurs through a double-displacement mechanism. The nucleophile active site attacks the C1' of nucleotide 34 to detach the guanine base from the RNA, forming a covalent enzyme-RNA intermediate. The proton acceptor active site deprotonates the incoming PreQ1, allowing a nucleophilic attack on the C1' of the ribose to form the product. After dissociation, two additional enzymatic reactions on the tRNA convert PreQ1 to queuine (Q), resulting in the hypermodified nucleoside queuosine (7-(((4,5-cis-dihydroxy-2-cyclopenten-1-yl)amino)methyl)-7-deazaguanosine).</text>
</comment>
<dbReference type="NCBIfam" id="TIGR00430">
    <property type="entry name" value="Q_tRNA_tgt"/>
    <property type="match status" value="1"/>
</dbReference>
<reference evidence="6" key="1">
    <citation type="submission" date="2020-06" db="EMBL/GenBank/DDBJ databases">
        <title>Legume-microbial interactions unlock mineral nutrients during tropical forest succession.</title>
        <authorList>
            <person name="Epihov D.Z."/>
        </authorList>
    </citation>
    <scope>NUCLEOTIDE SEQUENCE [LARGE SCALE GENOMIC DNA]</scope>
    <source>
        <strain evidence="6">Pan2503</strain>
    </source>
</reference>
<keyword evidence="4" id="KW-0671">Queuosine biosynthesis</keyword>
<feature type="binding site" evidence="4">
    <location>
        <position position="312"/>
    </location>
    <ligand>
        <name>Zn(2+)</name>
        <dbReference type="ChEBI" id="CHEBI:29105"/>
    </ligand>
</feature>
<organism evidence="6 7">
    <name type="scientific">Candidatus Acidiferrum panamense</name>
    <dbReference type="NCBI Taxonomy" id="2741543"/>
    <lineage>
        <taxon>Bacteria</taxon>
        <taxon>Pseudomonadati</taxon>
        <taxon>Acidobacteriota</taxon>
        <taxon>Terriglobia</taxon>
        <taxon>Candidatus Acidiferrales</taxon>
        <taxon>Candidatus Acidiferrum</taxon>
    </lineage>
</organism>
<comment type="catalytic activity">
    <reaction evidence="4">
        <text>7-aminomethyl-7-carbaguanine + guanosine(34) in tRNA = 7-aminomethyl-7-carbaguanosine(34) in tRNA + guanine</text>
        <dbReference type="Rhea" id="RHEA:24104"/>
        <dbReference type="Rhea" id="RHEA-COMP:10341"/>
        <dbReference type="Rhea" id="RHEA-COMP:10342"/>
        <dbReference type="ChEBI" id="CHEBI:16235"/>
        <dbReference type="ChEBI" id="CHEBI:58703"/>
        <dbReference type="ChEBI" id="CHEBI:74269"/>
        <dbReference type="ChEBI" id="CHEBI:82833"/>
        <dbReference type="EC" id="2.4.2.29"/>
    </reaction>
</comment>
<dbReference type="GO" id="GO:0008479">
    <property type="term" value="F:tRNA-guanosine(34) queuine transglycosylase activity"/>
    <property type="evidence" value="ECO:0007669"/>
    <property type="project" value="UniProtKB-UniRule"/>
</dbReference>
<feature type="binding site" evidence="4">
    <location>
        <position position="224"/>
    </location>
    <ligand>
        <name>substrate</name>
    </ligand>
</feature>
<dbReference type="Proteomes" id="UP000567293">
    <property type="component" value="Unassembled WGS sequence"/>
</dbReference>
<gene>
    <name evidence="4 6" type="primary">tgt</name>
    <name evidence="6" type="ORF">HRJ53_17255</name>
</gene>
<dbReference type="AlphaFoldDB" id="A0A7V8SYA6"/>
<dbReference type="GO" id="GO:0046872">
    <property type="term" value="F:metal ion binding"/>
    <property type="evidence" value="ECO:0007669"/>
    <property type="project" value="UniProtKB-KW"/>
</dbReference>
<dbReference type="HAMAP" id="MF_00168">
    <property type="entry name" value="Q_tRNA_Tgt"/>
    <property type="match status" value="1"/>
</dbReference>
<dbReference type="Gene3D" id="3.20.20.105">
    <property type="entry name" value="Queuine tRNA-ribosyltransferase-like"/>
    <property type="match status" value="1"/>
</dbReference>
<evidence type="ECO:0000259" key="5">
    <source>
        <dbReference type="Pfam" id="PF01702"/>
    </source>
</evidence>
<evidence type="ECO:0000313" key="6">
    <source>
        <dbReference type="EMBL" id="MBA0086731.1"/>
    </source>
</evidence>
<feature type="binding site" evidence="4">
    <location>
        <position position="343"/>
    </location>
    <ligand>
        <name>Zn(2+)</name>
        <dbReference type="ChEBI" id="CHEBI:29105"/>
    </ligand>
</feature>
<comment type="cofactor">
    <cofactor evidence="4">
        <name>Zn(2+)</name>
        <dbReference type="ChEBI" id="CHEBI:29105"/>
    </cofactor>
    <text evidence="4">Binds 1 zinc ion per subunit.</text>
</comment>
<feature type="binding site" evidence="4">
    <location>
        <begin position="95"/>
        <end position="99"/>
    </location>
    <ligand>
        <name>substrate</name>
    </ligand>
</feature>
<evidence type="ECO:0000256" key="3">
    <source>
        <dbReference type="ARBA" id="ARBA00022694"/>
    </source>
</evidence>
<evidence type="ECO:0000313" key="7">
    <source>
        <dbReference type="Proteomes" id="UP000567293"/>
    </source>
</evidence>
<keyword evidence="3 4" id="KW-0819">tRNA processing</keyword>
<name>A0A7V8SYA6_9BACT</name>
<feature type="binding site" evidence="4">
    <location>
        <position position="317"/>
    </location>
    <ligand>
        <name>Zn(2+)</name>
        <dbReference type="ChEBI" id="CHEBI:29105"/>
    </ligand>
</feature>
<evidence type="ECO:0000256" key="2">
    <source>
        <dbReference type="ARBA" id="ARBA00022679"/>
    </source>
</evidence>
<feature type="binding site" evidence="4">
    <location>
        <position position="314"/>
    </location>
    <ligand>
        <name>Zn(2+)</name>
        <dbReference type="ChEBI" id="CHEBI:29105"/>
    </ligand>
</feature>
<keyword evidence="7" id="KW-1185">Reference proteome</keyword>
<evidence type="ECO:0000256" key="1">
    <source>
        <dbReference type="ARBA" id="ARBA00022676"/>
    </source>
</evidence>
<dbReference type="GO" id="GO:0005829">
    <property type="term" value="C:cytosol"/>
    <property type="evidence" value="ECO:0007669"/>
    <property type="project" value="TreeGrafter"/>
</dbReference>
<feature type="active site" description="Nucleophile" evidence="4">
    <location>
        <position position="274"/>
    </location>
</feature>
<comment type="caution">
    <text evidence="6">The sequence shown here is derived from an EMBL/GenBank/DDBJ whole genome shotgun (WGS) entry which is preliminary data.</text>
</comment>
<dbReference type="InterPro" id="IPR004803">
    <property type="entry name" value="TGT"/>
</dbReference>